<evidence type="ECO:0008006" key="4">
    <source>
        <dbReference type="Google" id="ProtNLM"/>
    </source>
</evidence>
<dbReference type="InterPro" id="IPR015943">
    <property type="entry name" value="WD40/YVTN_repeat-like_dom_sf"/>
</dbReference>
<keyword evidence="1" id="KW-0812">Transmembrane</keyword>
<feature type="transmembrane region" description="Helical" evidence="1">
    <location>
        <begin position="329"/>
        <end position="351"/>
    </location>
</feature>
<evidence type="ECO:0000313" key="3">
    <source>
        <dbReference type="EMBL" id="AAZ54282.1"/>
    </source>
</evidence>
<dbReference type="STRING" id="269800.Tfu_0244"/>
<feature type="signal peptide" evidence="2">
    <location>
        <begin position="1"/>
        <end position="25"/>
    </location>
</feature>
<accession>Q47TD5</accession>
<organism evidence="3">
    <name type="scientific">Thermobifida fusca (strain YX)</name>
    <dbReference type="NCBI Taxonomy" id="269800"/>
    <lineage>
        <taxon>Bacteria</taxon>
        <taxon>Bacillati</taxon>
        <taxon>Actinomycetota</taxon>
        <taxon>Actinomycetes</taxon>
        <taxon>Streptosporangiales</taxon>
        <taxon>Nocardiopsidaceae</taxon>
        <taxon>Thermobifida</taxon>
    </lineage>
</organism>
<reference evidence="3" key="1">
    <citation type="submission" date="2005-07" db="EMBL/GenBank/DDBJ databases">
        <title>Complete sequence of Thermobifida fusca YX.</title>
        <authorList>
            <consortium name="US DOE Joint Genome Institute"/>
            <person name="Copeland A."/>
            <person name="Lucas S."/>
            <person name="Lapidus A."/>
            <person name="Barry K."/>
            <person name="Detter J.C."/>
            <person name="Glavina T."/>
            <person name="Hammon N."/>
            <person name="Israni S."/>
            <person name="Pitluck S."/>
            <person name="Di Bartolo G."/>
            <person name="Chain P."/>
            <person name="Schmutz J."/>
            <person name="Larimer F."/>
            <person name="Land M."/>
            <person name="Lykidis A."/>
            <person name="Richardson P."/>
        </authorList>
    </citation>
    <scope>NUCLEOTIDE SEQUENCE</scope>
    <source>
        <strain evidence="3">YX</strain>
    </source>
</reference>
<sequence length="354" mass="37187">MGAMTRGVRGVGVVVLLGVCCIAGAAAPAPATPEPSPTSPSRAVPEGTEQLFTLTDPRIAESSGLAVSHRHEDIYWTHNDSGPDYGPTLYAVNGEGDTVATVWLAGEGVEARDWEAIGIGVDEHGEPAIYVADIGDNYQGGWPNVRVYRIPEPRELVDQTVTATTFTFVYEDGGRDAEGLLIDPRDNRLYLVSKEFTGGVYAAPEQLDPDGVNTLTRVGSAPLFATDAAFSPEGSYYAIRTYWNATLYDASEGVPGRRIATVTLPESDQGESLAFTRDGSALLVGSEGTHSPVWRVPVDEFLDAPPEAADEEPSPEATEEADLSGGGGAGGLILVGAGIAAVAILAIVWLARNS</sequence>
<evidence type="ECO:0000256" key="2">
    <source>
        <dbReference type="SAM" id="SignalP"/>
    </source>
</evidence>
<dbReference type="AlphaFoldDB" id="Q47TD5"/>
<proteinExistence type="predicted"/>
<evidence type="ECO:0000256" key="1">
    <source>
        <dbReference type="SAM" id="Phobius"/>
    </source>
</evidence>
<dbReference type="SUPFAM" id="SSF101898">
    <property type="entry name" value="NHL repeat"/>
    <property type="match status" value="1"/>
</dbReference>
<dbReference type="EMBL" id="CP000088">
    <property type="protein sequence ID" value="AAZ54282.1"/>
    <property type="molecule type" value="Genomic_DNA"/>
</dbReference>
<keyword evidence="1" id="KW-1133">Transmembrane helix</keyword>
<dbReference type="KEGG" id="tfu:Tfu_0244"/>
<dbReference type="eggNOG" id="COG3386">
    <property type="taxonomic scope" value="Bacteria"/>
</dbReference>
<keyword evidence="2" id="KW-0732">Signal</keyword>
<dbReference type="HOGENOM" id="CLU_058234_0_0_11"/>
<keyword evidence="1" id="KW-0472">Membrane</keyword>
<gene>
    <name evidence="3" type="ordered locus">Tfu_0244</name>
</gene>
<protein>
    <recommendedName>
        <fullName evidence="4">Integral membrane protein</fullName>
    </recommendedName>
</protein>
<dbReference type="RefSeq" id="WP_011290691.1">
    <property type="nucleotide sequence ID" value="NC_007333.1"/>
</dbReference>
<name>Q47TD5_THEFY</name>
<feature type="chain" id="PRO_5004233855" description="Integral membrane protein" evidence="2">
    <location>
        <begin position="26"/>
        <end position="354"/>
    </location>
</feature>
<dbReference type="Gene3D" id="2.130.10.10">
    <property type="entry name" value="YVTN repeat-like/Quinoprotein amine dehydrogenase"/>
    <property type="match status" value="1"/>
</dbReference>